<dbReference type="Proteomes" id="UP001595685">
    <property type="component" value="Unassembled WGS sequence"/>
</dbReference>
<keyword evidence="6" id="KW-1185">Reference proteome</keyword>
<dbReference type="InterPro" id="IPR017515">
    <property type="entry name" value="MeMalonyl-CoA_epimerase"/>
</dbReference>
<dbReference type="NCBIfam" id="TIGR03081">
    <property type="entry name" value="metmalonyl_epim"/>
    <property type="match status" value="1"/>
</dbReference>
<accession>A0ABV7WGP3</accession>
<dbReference type="InterPro" id="IPR029068">
    <property type="entry name" value="Glyas_Bleomycin-R_OHBP_Dase"/>
</dbReference>
<evidence type="ECO:0000259" key="4">
    <source>
        <dbReference type="PROSITE" id="PS51819"/>
    </source>
</evidence>
<keyword evidence="2" id="KW-0479">Metal-binding</keyword>
<evidence type="ECO:0000256" key="1">
    <source>
        <dbReference type="ARBA" id="ARBA00009308"/>
    </source>
</evidence>
<keyword evidence="5" id="KW-0413">Isomerase</keyword>
<evidence type="ECO:0000256" key="2">
    <source>
        <dbReference type="ARBA" id="ARBA00022723"/>
    </source>
</evidence>
<feature type="region of interest" description="Disordered" evidence="3">
    <location>
        <begin position="1"/>
        <end position="40"/>
    </location>
</feature>
<evidence type="ECO:0000313" key="5">
    <source>
        <dbReference type="EMBL" id="MFC3688206.1"/>
    </source>
</evidence>
<name>A0ABV7WGP3_9MICO</name>
<dbReference type="GO" id="GO:0004493">
    <property type="term" value="F:methylmalonyl-CoA epimerase activity"/>
    <property type="evidence" value="ECO:0007669"/>
    <property type="project" value="UniProtKB-EC"/>
</dbReference>
<comment type="caution">
    <text evidence="5">The sequence shown here is derived from an EMBL/GenBank/DDBJ whole genome shotgun (WGS) entry which is preliminary data.</text>
</comment>
<evidence type="ECO:0000313" key="6">
    <source>
        <dbReference type="Proteomes" id="UP001595685"/>
    </source>
</evidence>
<proteinExistence type="inferred from homology"/>
<comment type="similarity">
    <text evidence="1">Belongs to the methylmalonyl-CoA epimerase family.</text>
</comment>
<dbReference type="PANTHER" id="PTHR43048:SF3">
    <property type="entry name" value="METHYLMALONYL-COA EPIMERASE, MITOCHONDRIAL"/>
    <property type="match status" value="1"/>
</dbReference>
<protein>
    <submittedName>
        <fullName evidence="5">Methylmalonyl-CoA epimerase</fullName>
        <ecNumber evidence="5">5.1.99.1</ecNumber>
    </submittedName>
</protein>
<dbReference type="PROSITE" id="PS51819">
    <property type="entry name" value="VOC"/>
    <property type="match status" value="1"/>
</dbReference>
<dbReference type="SUPFAM" id="SSF54593">
    <property type="entry name" value="Glyoxalase/Bleomycin resistance protein/Dihydroxybiphenyl dioxygenase"/>
    <property type="match status" value="1"/>
</dbReference>
<gene>
    <name evidence="5" type="primary">mce</name>
    <name evidence="5" type="ORF">ACFOLH_07615</name>
</gene>
<reference evidence="6" key="1">
    <citation type="journal article" date="2019" name="Int. J. Syst. Evol. Microbiol.">
        <title>The Global Catalogue of Microorganisms (GCM) 10K type strain sequencing project: providing services to taxonomists for standard genome sequencing and annotation.</title>
        <authorList>
            <consortium name="The Broad Institute Genomics Platform"/>
            <consortium name="The Broad Institute Genome Sequencing Center for Infectious Disease"/>
            <person name="Wu L."/>
            <person name="Ma J."/>
        </authorList>
    </citation>
    <scope>NUCLEOTIDE SEQUENCE [LARGE SCALE GENOMIC DNA]</scope>
    <source>
        <strain evidence="6">NCAIM B.02333</strain>
    </source>
</reference>
<evidence type="ECO:0000256" key="3">
    <source>
        <dbReference type="SAM" id="MobiDB-lite"/>
    </source>
</evidence>
<feature type="domain" description="VOC" evidence="4">
    <location>
        <begin position="52"/>
        <end position="185"/>
    </location>
</feature>
<sequence>MTARPPAGAAAPADAAPEATPAAAPDLTADPTADLVAGDPAGPLAGMPGLLGVDHVGVAVPDLEAAVEWHTRVLGLVVVHRETNDEQQVEEAMLAAPGSPPGAAQVQLLAPTDPGSTLARFLTRSGPGLQQLAYRVQDVVAAAAHLRAHGVRVLSEEPRRGTAGSLVVFAHPKDCGGVLVELVQPARAPDGTDVGV</sequence>
<dbReference type="EMBL" id="JBHRWW010000004">
    <property type="protein sequence ID" value="MFC3688206.1"/>
    <property type="molecule type" value="Genomic_DNA"/>
</dbReference>
<dbReference type="Pfam" id="PF13669">
    <property type="entry name" value="Glyoxalase_4"/>
    <property type="match status" value="1"/>
</dbReference>
<dbReference type="Gene3D" id="3.10.180.10">
    <property type="entry name" value="2,3-Dihydroxybiphenyl 1,2-Dioxygenase, domain 1"/>
    <property type="match status" value="1"/>
</dbReference>
<dbReference type="CDD" id="cd07249">
    <property type="entry name" value="MMCE"/>
    <property type="match status" value="1"/>
</dbReference>
<dbReference type="PANTHER" id="PTHR43048">
    <property type="entry name" value="METHYLMALONYL-COA EPIMERASE"/>
    <property type="match status" value="1"/>
</dbReference>
<dbReference type="InterPro" id="IPR051785">
    <property type="entry name" value="MMCE/EMCE_epimerase"/>
</dbReference>
<organism evidence="5 6">
    <name type="scientific">Aquipuribacter hungaricus</name>
    <dbReference type="NCBI Taxonomy" id="545624"/>
    <lineage>
        <taxon>Bacteria</taxon>
        <taxon>Bacillati</taxon>
        <taxon>Actinomycetota</taxon>
        <taxon>Actinomycetes</taxon>
        <taxon>Micrococcales</taxon>
        <taxon>Intrasporangiaceae</taxon>
        <taxon>Aquipuribacter</taxon>
    </lineage>
</organism>
<dbReference type="InterPro" id="IPR037523">
    <property type="entry name" value="VOC_core"/>
</dbReference>
<dbReference type="EC" id="5.1.99.1" evidence="5"/>
<dbReference type="RefSeq" id="WP_376984077.1">
    <property type="nucleotide sequence ID" value="NZ_JBHRWW010000004.1"/>
</dbReference>